<name>A0A4C1XSG6_EUMVA</name>
<accession>A0A4C1XSG6</accession>
<keyword evidence="3" id="KW-1185">Reference proteome</keyword>
<protein>
    <submittedName>
        <fullName evidence="2">Uncharacterized protein</fullName>
    </submittedName>
</protein>
<dbReference type="EMBL" id="BGZK01000943">
    <property type="protein sequence ID" value="GBP65942.1"/>
    <property type="molecule type" value="Genomic_DNA"/>
</dbReference>
<proteinExistence type="predicted"/>
<evidence type="ECO:0000256" key="1">
    <source>
        <dbReference type="SAM" id="Phobius"/>
    </source>
</evidence>
<evidence type="ECO:0000313" key="2">
    <source>
        <dbReference type="EMBL" id="GBP65942.1"/>
    </source>
</evidence>
<comment type="caution">
    <text evidence="2">The sequence shown here is derived from an EMBL/GenBank/DDBJ whole genome shotgun (WGS) entry which is preliminary data.</text>
</comment>
<dbReference type="AlphaFoldDB" id="A0A4C1XSG6"/>
<keyword evidence="1" id="KW-0472">Membrane</keyword>
<reference evidence="2 3" key="1">
    <citation type="journal article" date="2019" name="Commun. Biol.">
        <title>The bagworm genome reveals a unique fibroin gene that provides high tensile strength.</title>
        <authorList>
            <person name="Kono N."/>
            <person name="Nakamura H."/>
            <person name="Ohtoshi R."/>
            <person name="Tomita M."/>
            <person name="Numata K."/>
            <person name="Arakawa K."/>
        </authorList>
    </citation>
    <scope>NUCLEOTIDE SEQUENCE [LARGE SCALE GENOMIC DNA]</scope>
</reference>
<keyword evidence="1" id="KW-1133">Transmembrane helix</keyword>
<sequence>MHFTGARALLWRNVLTHLRPVAPPTRPPLGFVYFFFSLFSISAPNALYFYGWPVLSQKFQLKFLKSFREAAEVVVRGAYCRQGGRGETGAWGRAPRRRRASSRRWMGCPDLFGRVWENSGWRIVFFFGNVDVCVDCLKRR</sequence>
<feature type="transmembrane region" description="Helical" evidence="1">
    <location>
        <begin position="31"/>
        <end position="55"/>
    </location>
</feature>
<gene>
    <name evidence="2" type="ORF">EVAR_50291_1</name>
</gene>
<dbReference type="Proteomes" id="UP000299102">
    <property type="component" value="Unassembled WGS sequence"/>
</dbReference>
<keyword evidence="1" id="KW-0812">Transmembrane</keyword>
<organism evidence="2 3">
    <name type="scientific">Eumeta variegata</name>
    <name type="common">Bagworm moth</name>
    <name type="synonym">Eumeta japonica</name>
    <dbReference type="NCBI Taxonomy" id="151549"/>
    <lineage>
        <taxon>Eukaryota</taxon>
        <taxon>Metazoa</taxon>
        <taxon>Ecdysozoa</taxon>
        <taxon>Arthropoda</taxon>
        <taxon>Hexapoda</taxon>
        <taxon>Insecta</taxon>
        <taxon>Pterygota</taxon>
        <taxon>Neoptera</taxon>
        <taxon>Endopterygota</taxon>
        <taxon>Lepidoptera</taxon>
        <taxon>Glossata</taxon>
        <taxon>Ditrysia</taxon>
        <taxon>Tineoidea</taxon>
        <taxon>Psychidae</taxon>
        <taxon>Oiketicinae</taxon>
        <taxon>Eumeta</taxon>
    </lineage>
</organism>
<evidence type="ECO:0000313" key="3">
    <source>
        <dbReference type="Proteomes" id="UP000299102"/>
    </source>
</evidence>